<evidence type="ECO:0000256" key="1">
    <source>
        <dbReference type="SAM" id="MobiDB-lite"/>
    </source>
</evidence>
<feature type="region of interest" description="Disordered" evidence="1">
    <location>
        <begin position="264"/>
        <end position="360"/>
    </location>
</feature>
<dbReference type="Ensembl" id="ENSXCOT00000024957.1">
    <property type="protein sequence ID" value="ENSXCOP00000024659.1"/>
    <property type="gene ID" value="ENSXCOG00000018424.1"/>
</dbReference>
<dbReference type="Proteomes" id="UP000261380">
    <property type="component" value="Unplaced"/>
</dbReference>
<reference evidence="2" key="2">
    <citation type="submission" date="2025-09" db="UniProtKB">
        <authorList>
            <consortium name="Ensembl"/>
        </authorList>
    </citation>
    <scope>IDENTIFICATION</scope>
</reference>
<feature type="compositionally biased region" description="Basic and acidic residues" evidence="1">
    <location>
        <begin position="146"/>
        <end position="155"/>
    </location>
</feature>
<feature type="compositionally biased region" description="Low complexity" evidence="1">
    <location>
        <begin position="270"/>
        <end position="289"/>
    </location>
</feature>
<organism evidence="2 3">
    <name type="scientific">Xiphophorus couchianus</name>
    <name type="common">Monterrey platyfish</name>
    <dbReference type="NCBI Taxonomy" id="32473"/>
    <lineage>
        <taxon>Eukaryota</taxon>
        <taxon>Metazoa</taxon>
        <taxon>Chordata</taxon>
        <taxon>Craniata</taxon>
        <taxon>Vertebrata</taxon>
        <taxon>Euteleostomi</taxon>
        <taxon>Actinopterygii</taxon>
        <taxon>Neopterygii</taxon>
        <taxon>Teleostei</taxon>
        <taxon>Neoteleostei</taxon>
        <taxon>Acanthomorphata</taxon>
        <taxon>Ovalentaria</taxon>
        <taxon>Atherinomorphae</taxon>
        <taxon>Cyprinodontiformes</taxon>
        <taxon>Poeciliidae</taxon>
        <taxon>Poeciliinae</taxon>
        <taxon>Xiphophorus</taxon>
    </lineage>
</organism>
<dbReference type="AlphaFoldDB" id="A0A3B5MJY3"/>
<feature type="compositionally biased region" description="Basic residues" evidence="1">
    <location>
        <begin position="313"/>
        <end position="324"/>
    </location>
</feature>
<proteinExistence type="predicted"/>
<feature type="compositionally biased region" description="Basic residues" evidence="1">
    <location>
        <begin position="163"/>
        <end position="173"/>
    </location>
</feature>
<reference evidence="2" key="1">
    <citation type="submission" date="2025-08" db="UniProtKB">
        <authorList>
            <consortium name="Ensembl"/>
        </authorList>
    </citation>
    <scope>IDENTIFICATION</scope>
</reference>
<evidence type="ECO:0000313" key="2">
    <source>
        <dbReference type="Ensembl" id="ENSXCOP00000024659.1"/>
    </source>
</evidence>
<protein>
    <submittedName>
        <fullName evidence="2">ATPase family AAA domain containing 5a</fullName>
    </submittedName>
</protein>
<sequence>KRRSNVVLQEEDLELAVIESESTPKCSEVERKQFMAAFKQPSLDGSKTKPVKNQNKQKQPEEKAMEAAEDGDVSVLPAEPSHKESKTFKKKSGKKGRNKANNKQEEVHTSPAVKETEVITVEAEDDKEEPPITSTPTVPALRRSRREIVVRKSPEKTPTSPVRKTRRQSKSKKTLNTASPELSPMKMSTPKTRRSRHGVFVAQMVCPPDANESPIIRLSRLELLADSRRRGVNLLYSNMEKLLPLPLTQLSTSKLYKPKHCLPESQDLRSVSPKQQLSSSSLQSDTLPPGVGLLHGAESADLSDSCSPVKVSSRMKKNKKRRHLPTRDGLNSDSDSEDGFLSLSKRQNDPHTEKVKERVVSERVKRKPLTAEEQIKTVPVSQCLQSIADFWDNMSFVDSSLCFHPDGLSSYRRSSFSAVIKDGMTDELRVENGRESWTTGSCVVEIQAAVEALSFHKCQASVAEAWDKVQQLEGDLREEAAEELTLPVASHREDYSFTVMENLFDKIFGTLGNRQAAALDYLPTMRTICRSEQLKEQGKVKRFLHYLDAIHLGLEKSTQQFLAEDFP</sequence>
<feature type="region of interest" description="Disordered" evidence="1">
    <location>
        <begin position="37"/>
        <end position="194"/>
    </location>
</feature>
<keyword evidence="3" id="KW-1185">Reference proteome</keyword>
<dbReference type="GeneTree" id="ENSGT00940000153469"/>
<evidence type="ECO:0000313" key="3">
    <source>
        <dbReference type="Proteomes" id="UP000261380"/>
    </source>
</evidence>
<accession>A0A3B5MJY3</accession>
<feature type="compositionally biased region" description="Basic residues" evidence="1">
    <location>
        <begin position="88"/>
        <end position="100"/>
    </location>
</feature>
<name>A0A3B5MJY3_9TELE</name>
<feature type="compositionally biased region" description="Basic and acidic residues" evidence="1">
    <location>
        <begin position="346"/>
        <end position="360"/>
    </location>
</feature>